<dbReference type="EMBL" id="AP012213">
    <property type="protein sequence ID" value="BAO37677.1"/>
    <property type="molecule type" value="Genomic_DNA"/>
</dbReference>
<dbReference type="InterPro" id="IPR012337">
    <property type="entry name" value="RNaseH-like_sf"/>
</dbReference>
<name>W0T285_KLUMD</name>
<feature type="compositionally biased region" description="Basic residues" evidence="1">
    <location>
        <begin position="352"/>
        <end position="361"/>
    </location>
</feature>
<dbReference type="Proteomes" id="UP000065495">
    <property type="component" value="Chromosome 1"/>
</dbReference>
<dbReference type="PANTHER" id="PTHR28083">
    <property type="entry name" value="GOOD FOR FULL DBP5 ACTIVITY PROTEIN 2"/>
    <property type="match status" value="1"/>
</dbReference>
<dbReference type="GO" id="GO:0005634">
    <property type="term" value="C:nucleus"/>
    <property type="evidence" value="ECO:0007669"/>
    <property type="project" value="TreeGrafter"/>
</dbReference>
<dbReference type="InterPro" id="IPR040151">
    <property type="entry name" value="Gfd2/YDR514C-like"/>
</dbReference>
<dbReference type="Pfam" id="PF21762">
    <property type="entry name" value="DEDDh_C"/>
    <property type="match status" value="1"/>
</dbReference>
<evidence type="ECO:0000313" key="4">
    <source>
        <dbReference type="Proteomes" id="UP000065495"/>
    </source>
</evidence>
<reference evidence="3 4" key="1">
    <citation type="journal article" date="2015" name="Biotechnol. Biofuels">
        <title>Genetic basis of the highly efficient yeast Kluyveromyces marxianus: complete genome sequence and transcriptome analyses.</title>
        <authorList>
            <person name="Lertwattanasakul N."/>
            <person name="Kosaka T."/>
            <person name="Hosoyama A."/>
            <person name="Suzuki Y."/>
            <person name="Rodrussamee N."/>
            <person name="Matsutani M."/>
            <person name="Murata M."/>
            <person name="Fujimoto N."/>
            <person name="Suprayogi"/>
            <person name="Tsuchikane K."/>
            <person name="Limtong S."/>
            <person name="Fujita N."/>
            <person name="Yamada M."/>
        </authorList>
    </citation>
    <scope>NUCLEOTIDE SEQUENCE [LARGE SCALE GENOMIC DNA]</scope>
    <source>
        <strain evidence="4">DMKU3-1042 / BCC 29191 / NBRC 104275</strain>
    </source>
</reference>
<feature type="domain" description="Gfd2/YDR514C-like C-terminal" evidence="2">
    <location>
        <begin position="128"/>
        <end position="304"/>
    </location>
</feature>
<dbReference type="Gene3D" id="3.30.420.10">
    <property type="entry name" value="Ribonuclease H-like superfamily/Ribonuclease H"/>
    <property type="match status" value="1"/>
</dbReference>
<dbReference type="AlphaFoldDB" id="W0T285"/>
<dbReference type="OrthoDB" id="5953249at2759"/>
<dbReference type="PANTHER" id="PTHR28083:SF1">
    <property type="entry name" value="GOOD FOR FULL DBP5 ACTIVITY PROTEIN 2"/>
    <property type="match status" value="1"/>
</dbReference>
<evidence type="ECO:0000313" key="3">
    <source>
        <dbReference type="EMBL" id="BAO37677.1"/>
    </source>
</evidence>
<gene>
    <name evidence="3" type="ORF">KLMA_10055</name>
</gene>
<feature type="region of interest" description="Disordered" evidence="1">
    <location>
        <begin position="338"/>
        <end position="361"/>
    </location>
</feature>
<evidence type="ECO:0000259" key="2">
    <source>
        <dbReference type="Pfam" id="PF21762"/>
    </source>
</evidence>
<dbReference type="InterPro" id="IPR048519">
    <property type="entry name" value="Gfd2/YDR514C-like_C"/>
</dbReference>
<accession>W0T285</accession>
<protein>
    <submittedName>
        <fullName evidence="3">Ribonuclease H-like domain</fullName>
    </submittedName>
</protein>
<dbReference type="SUPFAM" id="SSF53098">
    <property type="entry name" value="Ribonuclease H-like"/>
    <property type="match status" value="1"/>
</dbReference>
<dbReference type="VEuPathDB" id="FungiDB:KLMA_10055"/>
<dbReference type="RefSeq" id="XP_022673594.1">
    <property type="nucleotide sequence ID" value="XM_022822237.1"/>
</dbReference>
<dbReference type="InterPro" id="IPR036397">
    <property type="entry name" value="RNaseH_sf"/>
</dbReference>
<dbReference type="GO" id="GO:0003676">
    <property type="term" value="F:nucleic acid binding"/>
    <property type="evidence" value="ECO:0007669"/>
    <property type="project" value="InterPro"/>
</dbReference>
<dbReference type="KEGG" id="kmx:KLMA_10055"/>
<feature type="compositionally biased region" description="Acidic residues" evidence="1">
    <location>
        <begin position="80"/>
        <end position="91"/>
    </location>
</feature>
<sequence length="361" mass="41797">MTDTGDRTDGTLYKDKGKKLGAHFGSHFSGIDHNVYMPDKLAEKLVDHYLTDVGRGFKDVLVSQKQAKEDQIALQTLSLDSDESSSSDESEATSSSIPIEPEIRCYPGRPEWKICENMIRNINLRKVILFCVDLEAYERNTKIVTEIGVTIYDPRENLAHSVLPLMRSYHYCIEEAWDLRNGRFVDDAKENFIFGDSILMPLDDVVNEVQFLVDKYLIPHNKEEHTWKRALVGHGVEGDIYWLESLNINLPKNVQRFDTLEFCDSMYSNHPSLKRLLNLCHIPTAYLHNAGNDSYYTLQLLLSMCDIGTRIKLRLDDWRYVRAKLDELYEQEQAEKQLKRASRNKQSEKNRANRIRSSARN</sequence>
<evidence type="ECO:0000256" key="1">
    <source>
        <dbReference type="SAM" id="MobiDB-lite"/>
    </source>
</evidence>
<organism evidence="3 4">
    <name type="scientific">Kluyveromyces marxianus (strain DMKU3-1042 / BCC 29191 / NBRC 104275)</name>
    <name type="common">Yeast</name>
    <name type="synonym">Candida kefyr</name>
    <dbReference type="NCBI Taxonomy" id="1003335"/>
    <lineage>
        <taxon>Eukaryota</taxon>
        <taxon>Fungi</taxon>
        <taxon>Dikarya</taxon>
        <taxon>Ascomycota</taxon>
        <taxon>Saccharomycotina</taxon>
        <taxon>Saccharomycetes</taxon>
        <taxon>Saccharomycetales</taxon>
        <taxon>Saccharomycetaceae</taxon>
        <taxon>Kluyveromyces</taxon>
    </lineage>
</organism>
<proteinExistence type="predicted"/>
<dbReference type="GeneID" id="34713739"/>
<feature type="region of interest" description="Disordered" evidence="1">
    <location>
        <begin position="77"/>
        <end position="101"/>
    </location>
</feature>